<comment type="function">
    <text evidence="5">Sigma factors are initiation factors that promote the attachment of RNA polymerase to specific initiation sites and are then released.</text>
</comment>
<evidence type="ECO:0000313" key="8">
    <source>
        <dbReference type="EMBL" id="TCS80971.1"/>
    </source>
</evidence>
<dbReference type="Pfam" id="PF04539">
    <property type="entry name" value="Sigma70_r3"/>
    <property type="match status" value="1"/>
</dbReference>
<dbReference type="CDD" id="cd06171">
    <property type="entry name" value="Sigma70_r4"/>
    <property type="match status" value="1"/>
</dbReference>
<protein>
    <recommendedName>
        <fullName evidence="5">RNA polymerase sigma factor</fullName>
    </recommendedName>
</protein>
<evidence type="ECO:0000259" key="7">
    <source>
        <dbReference type="PROSITE" id="PS00716"/>
    </source>
</evidence>
<dbReference type="NCBIfam" id="TIGR02479">
    <property type="entry name" value="FliA_WhiG"/>
    <property type="match status" value="1"/>
</dbReference>
<evidence type="ECO:0000259" key="6">
    <source>
        <dbReference type="PROSITE" id="PS00715"/>
    </source>
</evidence>
<dbReference type="GO" id="GO:0003899">
    <property type="term" value="F:DNA-directed RNA polymerase activity"/>
    <property type="evidence" value="ECO:0007669"/>
    <property type="project" value="InterPro"/>
</dbReference>
<dbReference type="PIRSF" id="PIRSF000770">
    <property type="entry name" value="RNA_pol_sigma-SigE/K"/>
    <property type="match status" value="1"/>
</dbReference>
<evidence type="ECO:0000256" key="5">
    <source>
        <dbReference type="RuleBase" id="RU362124"/>
    </source>
</evidence>
<proteinExistence type="inferred from homology"/>
<dbReference type="Proteomes" id="UP000295188">
    <property type="component" value="Unassembled WGS sequence"/>
</dbReference>
<comment type="similarity">
    <text evidence="5">Belongs to the sigma-70 factor family.</text>
</comment>
<dbReference type="PANTHER" id="PTHR30385">
    <property type="entry name" value="SIGMA FACTOR F FLAGELLAR"/>
    <property type="match status" value="1"/>
</dbReference>
<dbReference type="InterPro" id="IPR013324">
    <property type="entry name" value="RNA_pol_sigma_r3/r4-like"/>
</dbReference>
<dbReference type="PANTHER" id="PTHR30385:SF7">
    <property type="entry name" value="RNA POLYMERASE SIGMA FACTOR FLIA"/>
    <property type="match status" value="1"/>
</dbReference>
<keyword evidence="2 5" id="KW-0731">Sigma factor</keyword>
<dbReference type="SUPFAM" id="SSF88659">
    <property type="entry name" value="Sigma3 and sigma4 domains of RNA polymerase sigma factors"/>
    <property type="match status" value="2"/>
</dbReference>
<accession>A0A4R3KEA7</accession>
<evidence type="ECO:0000313" key="9">
    <source>
        <dbReference type="Proteomes" id="UP000295188"/>
    </source>
</evidence>
<keyword evidence="9" id="KW-1185">Reference proteome</keyword>
<keyword evidence="3 5" id="KW-0238">DNA-binding</keyword>
<dbReference type="NCBIfam" id="TIGR02937">
    <property type="entry name" value="sigma70-ECF"/>
    <property type="match status" value="1"/>
</dbReference>
<keyword evidence="1 5" id="KW-0805">Transcription regulation</keyword>
<dbReference type="Pfam" id="PF04542">
    <property type="entry name" value="Sigma70_r2"/>
    <property type="match status" value="1"/>
</dbReference>
<dbReference type="InterPro" id="IPR013325">
    <property type="entry name" value="RNA_pol_sigma_r2"/>
</dbReference>
<evidence type="ECO:0000256" key="1">
    <source>
        <dbReference type="ARBA" id="ARBA00023015"/>
    </source>
</evidence>
<dbReference type="Pfam" id="PF04545">
    <property type="entry name" value="Sigma70_r4"/>
    <property type="match status" value="1"/>
</dbReference>
<dbReference type="InterPro" id="IPR014284">
    <property type="entry name" value="RNA_pol_sigma-70_dom"/>
</dbReference>
<dbReference type="InterPro" id="IPR007627">
    <property type="entry name" value="RNA_pol_sigma70_r2"/>
</dbReference>
<dbReference type="SUPFAM" id="SSF88946">
    <property type="entry name" value="Sigma2 domain of RNA polymerase sigma factors"/>
    <property type="match status" value="1"/>
</dbReference>
<dbReference type="GO" id="GO:0006352">
    <property type="term" value="P:DNA-templated transcription initiation"/>
    <property type="evidence" value="ECO:0007669"/>
    <property type="project" value="InterPro"/>
</dbReference>
<organism evidence="8 9">
    <name type="scientific">Pectinatus cerevisiiphilus</name>
    <dbReference type="NCBI Taxonomy" id="86956"/>
    <lineage>
        <taxon>Bacteria</taxon>
        <taxon>Bacillati</taxon>
        <taxon>Bacillota</taxon>
        <taxon>Negativicutes</taxon>
        <taxon>Selenomonadales</taxon>
        <taxon>Selenomonadaceae</taxon>
        <taxon>Pectinatus</taxon>
    </lineage>
</organism>
<dbReference type="RefSeq" id="WP_132547718.1">
    <property type="nucleotide sequence ID" value="NZ_SMAA01000003.1"/>
</dbReference>
<evidence type="ECO:0000256" key="2">
    <source>
        <dbReference type="ARBA" id="ARBA00023082"/>
    </source>
</evidence>
<dbReference type="PRINTS" id="PR00046">
    <property type="entry name" value="SIGMA70FCT"/>
</dbReference>
<evidence type="ECO:0000256" key="4">
    <source>
        <dbReference type="ARBA" id="ARBA00023163"/>
    </source>
</evidence>
<keyword evidence="4 5" id="KW-0804">Transcription</keyword>
<sequence>MQIAKSFSAIDIADLWKKYKKNNDLVARNSLIENYLSLVNVVVGHIAYNLPAHIERDDLISSGFFGLMDAIARFDISLGVKFETYAKNRIRGTVLDYLRSKDWLSVSLRKKIKTYESAYTKLEVQLQRTPTKEELAEFLSMSLKELYNLEANMSTASMTSLEDYISVEYVSDQGNDSIDKKLNRDFVKQKLKEAIEKLPPKEQLIISLYYSEELTLKEIGLTLNLSEARISQLHKRAVLRLRGYLARSKSDFLNN</sequence>
<name>A0A4R3KEA7_9FIRM</name>
<feature type="domain" description="RNA polymerase sigma-70" evidence="7">
    <location>
        <begin position="215"/>
        <end position="241"/>
    </location>
</feature>
<feature type="domain" description="RNA polymerase sigma-70" evidence="6">
    <location>
        <begin position="58"/>
        <end position="71"/>
    </location>
</feature>
<keyword evidence="8" id="KW-0282">Flagellum</keyword>
<dbReference type="NCBIfam" id="NF005413">
    <property type="entry name" value="PRK06986.1"/>
    <property type="match status" value="1"/>
</dbReference>
<dbReference type="InterPro" id="IPR007624">
    <property type="entry name" value="RNA_pol_sigma70_r3"/>
</dbReference>
<dbReference type="AlphaFoldDB" id="A0A4R3KEA7"/>
<gene>
    <name evidence="8" type="ORF">EDC37_103141</name>
</gene>
<dbReference type="GO" id="GO:0003677">
    <property type="term" value="F:DNA binding"/>
    <property type="evidence" value="ECO:0007669"/>
    <property type="project" value="UniProtKB-KW"/>
</dbReference>
<dbReference type="PROSITE" id="PS00715">
    <property type="entry name" value="SIGMA70_1"/>
    <property type="match status" value="1"/>
</dbReference>
<dbReference type="InterPro" id="IPR007630">
    <property type="entry name" value="RNA_pol_sigma70_r4"/>
</dbReference>
<dbReference type="Gene3D" id="1.20.140.160">
    <property type="match status" value="1"/>
</dbReference>
<comment type="caution">
    <text evidence="8">The sequence shown here is derived from an EMBL/GenBank/DDBJ whole genome shotgun (WGS) entry which is preliminary data.</text>
</comment>
<dbReference type="InterPro" id="IPR000943">
    <property type="entry name" value="RNA_pol_sigma70"/>
</dbReference>
<dbReference type="Gene3D" id="1.10.1740.10">
    <property type="match status" value="1"/>
</dbReference>
<evidence type="ECO:0000256" key="3">
    <source>
        <dbReference type="ARBA" id="ARBA00023125"/>
    </source>
</evidence>
<dbReference type="PROSITE" id="PS00716">
    <property type="entry name" value="SIGMA70_2"/>
    <property type="match status" value="1"/>
</dbReference>
<dbReference type="EMBL" id="SMAA01000003">
    <property type="protein sequence ID" value="TCS80971.1"/>
    <property type="molecule type" value="Genomic_DNA"/>
</dbReference>
<dbReference type="GO" id="GO:0016987">
    <property type="term" value="F:sigma factor activity"/>
    <property type="evidence" value="ECO:0007669"/>
    <property type="project" value="UniProtKB-KW"/>
</dbReference>
<dbReference type="OrthoDB" id="9799825at2"/>
<keyword evidence="8" id="KW-0969">Cilium</keyword>
<keyword evidence="8" id="KW-0966">Cell projection</keyword>
<dbReference type="InterPro" id="IPR012845">
    <property type="entry name" value="RNA_pol_sigma_FliA_WhiG"/>
</dbReference>
<reference evidence="8 9" key="1">
    <citation type="submission" date="2019-03" db="EMBL/GenBank/DDBJ databases">
        <title>Genomic Encyclopedia of Type Strains, Phase IV (KMG-IV): sequencing the most valuable type-strain genomes for metagenomic binning, comparative biology and taxonomic classification.</title>
        <authorList>
            <person name="Goeker M."/>
        </authorList>
    </citation>
    <scope>NUCLEOTIDE SEQUENCE [LARGE SCALE GENOMIC DNA]</scope>
    <source>
        <strain evidence="8 9">DSM 20467</strain>
    </source>
</reference>